<accession>A0A401TDX5</accession>
<dbReference type="EMBL" id="BEZZ01044542">
    <property type="protein sequence ID" value="GCC40842.1"/>
    <property type="molecule type" value="Genomic_DNA"/>
</dbReference>
<proteinExistence type="predicted"/>
<evidence type="ECO:0000313" key="1">
    <source>
        <dbReference type="EMBL" id="GCC40842.1"/>
    </source>
</evidence>
<dbReference type="Proteomes" id="UP000287033">
    <property type="component" value="Unassembled WGS sequence"/>
</dbReference>
<protein>
    <submittedName>
        <fullName evidence="1">Uncharacterized protein</fullName>
    </submittedName>
</protein>
<keyword evidence="2" id="KW-1185">Reference proteome</keyword>
<organism evidence="1 2">
    <name type="scientific">Chiloscyllium punctatum</name>
    <name type="common">Brownbanded bambooshark</name>
    <name type="synonym">Hemiscyllium punctatum</name>
    <dbReference type="NCBI Taxonomy" id="137246"/>
    <lineage>
        <taxon>Eukaryota</taxon>
        <taxon>Metazoa</taxon>
        <taxon>Chordata</taxon>
        <taxon>Craniata</taxon>
        <taxon>Vertebrata</taxon>
        <taxon>Chondrichthyes</taxon>
        <taxon>Elasmobranchii</taxon>
        <taxon>Galeomorphii</taxon>
        <taxon>Galeoidea</taxon>
        <taxon>Orectolobiformes</taxon>
        <taxon>Hemiscylliidae</taxon>
        <taxon>Chiloscyllium</taxon>
    </lineage>
</organism>
<comment type="caution">
    <text evidence="1">The sequence shown here is derived from an EMBL/GenBank/DDBJ whole genome shotgun (WGS) entry which is preliminary data.</text>
</comment>
<name>A0A401TDX5_CHIPU</name>
<feature type="non-terminal residue" evidence="1">
    <location>
        <position position="313"/>
    </location>
</feature>
<gene>
    <name evidence="1" type="ORF">chiPu_0024706</name>
</gene>
<dbReference type="OrthoDB" id="9966428at2759"/>
<evidence type="ECO:0000313" key="2">
    <source>
        <dbReference type="Proteomes" id="UP000287033"/>
    </source>
</evidence>
<reference evidence="1 2" key="1">
    <citation type="journal article" date="2018" name="Nat. Ecol. Evol.">
        <title>Shark genomes provide insights into elasmobranch evolution and the origin of vertebrates.</title>
        <authorList>
            <person name="Hara Y"/>
            <person name="Yamaguchi K"/>
            <person name="Onimaru K"/>
            <person name="Kadota M"/>
            <person name="Koyanagi M"/>
            <person name="Keeley SD"/>
            <person name="Tatsumi K"/>
            <person name="Tanaka K"/>
            <person name="Motone F"/>
            <person name="Kageyama Y"/>
            <person name="Nozu R"/>
            <person name="Adachi N"/>
            <person name="Nishimura O"/>
            <person name="Nakagawa R"/>
            <person name="Tanegashima C"/>
            <person name="Kiyatake I"/>
            <person name="Matsumoto R"/>
            <person name="Murakumo K"/>
            <person name="Nishida K"/>
            <person name="Terakita A"/>
            <person name="Kuratani S"/>
            <person name="Sato K"/>
            <person name="Hyodo S Kuraku.S."/>
        </authorList>
    </citation>
    <scope>NUCLEOTIDE SEQUENCE [LARGE SCALE GENOMIC DNA]</scope>
</reference>
<dbReference type="AlphaFoldDB" id="A0A401TDX5"/>
<sequence>MAGCTTGDVEWGPEGSLTRFIADENKMVIKAMLRSGWRPADPLDAQWEWWAHQKRDRCEKACILVLQAHVRLASKVQIHVQDKQKQASEHLEAQALANRTILPTLSEPPSALPSPTWDWEELVDNTGPRESHACLAHAAPVKVEYTPGGGERGRPASQTHNPRLKMTYVSLTPGDTMKLLDRLPTLKARHNNAEFWQQLREMQICYNLHNRDVAGLVRTKLPENLWSRLQPVHQNGSWCADLSDSRREQEAALGDFKADVSEALSHMPVDWNTIVAVTQKPGEGAQEYGACKFEAFQTHSGIPDADRQNPAFI</sequence>